<feature type="domain" description="C2H2-type" evidence="13">
    <location>
        <begin position="143"/>
        <end position="170"/>
    </location>
</feature>
<dbReference type="PROSITE" id="PS50157">
    <property type="entry name" value="ZINC_FINGER_C2H2_2"/>
    <property type="match status" value="6"/>
</dbReference>
<evidence type="ECO:0000259" key="13">
    <source>
        <dbReference type="PROSITE" id="PS50157"/>
    </source>
</evidence>
<evidence type="ECO:0000256" key="12">
    <source>
        <dbReference type="SAM" id="MobiDB-lite"/>
    </source>
</evidence>
<keyword evidence="3" id="KW-0479">Metal-binding</keyword>
<dbReference type="Gene3D" id="3.30.160.60">
    <property type="entry name" value="Classic Zinc Finger"/>
    <property type="match status" value="6"/>
</dbReference>
<sequence length="285" mass="33014">MMAASSLKNFSVEGILGRKNENNIDECFTKDYNLRATLDQLFPTNSKSLFNPAVLNIKLTPTFELLLDNSFKTLQINISSSDYDQKKVEPKFEESLPEESAHNRANQPPSVSGQFRCEICSKTFSAHYNLTRHMPVHTGARPFQCKICGKAFRQASTLCRHKIIHTEEKPHRCKVCGKCFNRSSTLNTHSRIHTGFKPYTCEYCGKGFHQNGNYKNHKLTHQQEKRYKCEVCNKAFHHSYNLHFHMYTHQSEKPFSCKLCDKGFCRNFDLKKHLRKIHHMSTTTA</sequence>
<feature type="domain" description="C2H2-type" evidence="13">
    <location>
        <begin position="227"/>
        <end position="254"/>
    </location>
</feature>
<evidence type="ECO:0000256" key="6">
    <source>
        <dbReference type="ARBA" id="ARBA00022833"/>
    </source>
</evidence>
<evidence type="ECO:0000256" key="5">
    <source>
        <dbReference type="ARBA" id="ARBA00022771"/>
    </source>
</evidence>
<dbReference type="FunFam" id="3.30.160.60:FF:000065">
    <property type="entry name" value="B-cell CLL/lymphoma 6, member B"/>
    <property type="match status" value="1"/>
</dbReference>
<feature type="domain" description="C2H2-type" evidence="13">
    <location>
        <begin position="199"/>
        <end position="226"/>
    </location>
</feature>
<evidence type="ECO:0000256" key="11">
    <source>
        <dbReference type="PROSITE-ProRule" id="PRU00042"/>
    </source>
</evidence>
<evidence type="ECO:0000313" key="15">
    <source>
        <dbReference type="Proteomes" id="UP000580250"/>
    </source>
</evidence>
<dbReference type="FunFam" id="3.30.160.60:FF:000295">
    <property type="entry name" value="zinc finger protein 19"/>
    <property type="match status" value="1"/>
</dbReference>
<dbReference type="GO" id="GO:0000981">
    <property type="term" value="F:DNA-binding transcription factor activity, RNA polymerase II-specific"/>
    <property type="evidence" value="ECO:0007669"/>
    <property type="project" value="TreeGrafter"/>
</dbReference>
<evidence type="ECO:0000313" key="14">
    <source>
        <dbReference type="EMBL" id="CAD2192123.1"/>
    </source>
</evidence>
<keyword evidence="6" id="KW-0862">Zinc</keyword>
<dbReference type="InterPro" id="IPR036236">
    <property type="entry name" value="Znf_C2H2_sf"/>
</dbReference>
<evidence type="ECO:0000256" key="9">
    <source>
        <dbReference type="ARBA" id="ARBA00023163"/>
    </source>
</evidence>
<dbReference type="GO" id="GO:0005634">
    <property type="term" value="C:nucleus"/>
    <property type="evidence" value="ECO:0007669"/>
    <property type="project" value="UniProtKB-SubCell"/>
</dbReference>
<name>A0A6V7WYS9_MELEN</name>
<dbReference type="AlphaFoldDB" id="A0A6V7WYS9"/>
<dbReference type="FunFam" id="3.30.160.60:FF:000624">
    <property type="entry name" value="zinc finger protein 697"/>
    <property type="match status" value="1"/>
</dbReference>
<comment type="similarity">
    <text evidence="2">Belongs to the krueppel C2H2-type zinc-finger protein family.</text>
</comment>
<keyword evidence="5 11" id="KW-0863">Zinc-finger</keyword>
<dbReference type="SUPFAM" id="SSF57667">
    <property type="entry name" value="beta-beta-alpha zinc fingers"/>
    <property type="match status" value="3"/>
</dbReference>
<dbReference type="InterPro" id="IPR013087">
    <property type="entry name" value="Znf_C2H2_type"/>
</dbReference>
<proteinExistence type="inferred from homology"/>
<evidence type="ECO:0000256" key="3">
    <source>
        <dbReference type="ARBA" id="ARBA00022723"/>
    </source>
</evidence>
<dbReference type="SMART" id="SM00355">
    <property type="entry name" value="ZnF_C2H2"/>
    <property type="match status" value="6"/>
</dbReference>
<dbReference type="GO" id="GO:0008270">
    <property type="term" value="F:zinc ion binding"/>
    <property type="evidence" value="ECO:0007669"/>
    <property type="project" value="UniProtKB-KW"/>
</dbReference>
<dbReference type="Proteomes" id="UP000580250">
    <property type="component" value="Unassembled WGS sequence"/>
</dbReference>
<dbReference type="FunFam" id="3.30.160.60:FF:000251">
    <property type="entry name" value="FEZ family zinc finger 2"/>
    <property type="match status" value="1"/>
</dbReference>
<dbReference type="PANTHER" id="PTHR24394:SF29">
    <property type="entry name" value="MYONEURIN"/>
    <property type="match status" value="1"/>
</dbReference>
<feature type="region of interest" description="Disordered" evidence="12">
    <location>
        <begin position="89"/>
        <end position="109"/>
    </location>
</feature>
<comment type="subcellular location">
    <subcellularLocation>
        <location evidence="1">Nucleus</location>
    </subcellularLocation>
</comment>
<dbReference type="FunFam" id="3.30.160.60:FF:000755">
    <property type="entry name" value="zinc finger protein 174"/>
    <property type="match status" value="1"/>
</dbReference>
<feature type="domain" description="C2H2-type" evidence="13">
    <location>
        <begin position="115"/>
        <end position="142"/>
    </location>
</feature>
<keyword evidence="8" id="KW-0238">DNA-binding</keyword>
<accession>A0A6V7WYS9</accession>
<evidence type="ECO:0000256" key="1">
    <source>
        <dbReference type="ARBA" id="ARBA00004123"/>
    </source>
</evidence>
<protein>
    <recommendedName>
        <fullName evidence="13">C2H2-type domain-containing protein</fullName>
    </recommendedName>
</protein>
<dbReference type="EMBL" id="CAJEWN010000923">
    <property type="protein sequence ID" value="CAD2192123.1"/>
    <property type="molecule type" value="Genomic_DNA"/>
</dbReference>
<gene>
    <name evidence="14" type="ORF">MENT_LOCUS44995</name>
</gene>
<keyword evidence="4" id="KW-0677">Repeat</keyword>
<keyword evidence="10" id="KW-0539">Nucleus</keyword>
<feature type="compositionally biased region" description="Basic and acidic residues" evidence="12">
    <location>
        <begin position="89"/>
        <end position="102"/>
    </location>
</feature>
<evidence type="ECO:0000256" key="4">
    <source>
        <dbReference type="ARBA" id="ARBA00022737"/>
    </source>
</evidence>
<keyword evidence="7" id="KW-0805">Transcription regulation</keyword>
<dbReference type="PANTHER" id="PTHR24394">
    <property type="entry name" value="ZINC FINGER PROTEIN"/>
    <property type="match status" value="1"/>
</dbReference>
<evidence type="ECO:0000256" key="7">
    <source>
        <dbReference type="ARBA" id="ARBA00023015"/>
    </source>
</evidence>
<evidence type="ECO:0000256" key="2">
    <source>
        <dbReference type="ARBA" id="ARBA00006991"/>
    </source>
</evidence>
<evidence type="ECO:0000256" key="8">
    <source>
        <dbReference type="ARBA" id="ARBA00023125"/>
    </source>
</evidence>
<feature type="domain" description="C2H2-type" evidence="13">
    <location>
        <begin position="255"/>
        <end position="283"/>
    </location>
</feature>
<reference evidence="14 15" key="1">
    <citation type="submission" date="2020-08" db="EMBL/GenBank/DDBJ databases">
        <authorList>
            <person name="Koutsovoulos G."/>
            <person name="Danchin GJ E."/>
        </authorList>
    </citation>
    <scope>NUCLEOTIDE SEQUENCE [LARGE SCALE GENOMIC DNA]</scope>
</reference>
<dbReference type="GO" id="GO:0003677">
    <property type="term" value="F:DNA binding"/>
    <property type="evidence" value="ECO:0007669"/>
    <property type="project" value="UniProtKB-KW"/>
</dbReference>
<dbReference type="OrthoDB" id="5062908at2759"/>
<organism evidence="14 15">
    <name type="scientific">Meloidogyne enterolobii</name>
    <name type="common">Root-knot nematode worm</name>
    <name type="synonym">Meloidogyne mayaguensis</name>
    <dbReference type="NCBI Taxonomy" id="390850"/>
    <lineage>
        <taxon>Eukaryota</taxon>
        <taxon>Metazoa</taxon>
        <taxon>Ecdysozoa</taxon>
        <taxon>Nematoda</taxon>
        <taxon>Chromadorea</taxon>
        <taxon>Rhabditida</taxon>
        <taxon>Tylenchina</taxon>
        <taxon>Tylenchomorpha</taxon>
        <taxon>Tylenchoidea</taxon>
        <taxon>Meloidogynidae</taxon>
        <taxon>Meloidogyninae</taxon>
        <taxon>Meloidogyne</taxon>
    </lineage>
</organism>
<feature type="domain" description="C2H2-type" evidence="13">
    <location>
        <begin position="171"/>
        <end position="198"/>
    </location>
</feature>
<dbReference type="FunFam" id="3.30.160.60:FF:000100">
    <property type="entry name" value="Zinc finger 45-like"/>
    <property type="match status" value="1"/>
</dbReference>
<dbReference type="PROSITE" id="PS00028">
    <property type="entry name" value="ZINC_FINGER_C2H2_1"/>
    <property type="match status" value="6"/>
</dbReference>
<comment type="caution">
    <text evidence="14">The sequence shown here is derived from an EMBL/GenBank/DDBJ whole genome shotgun (WGS) entry which is preliminary data.</text>
</comment>
<keyword evidence="9" id="KW-0804">Transcription</keyword>
<dbReference type="Pfam" id="PF00096">
    <property type="entry name" value="zf-C2H2"/>
    <property type="match status" value="5"/>
</dbReference>
<evidence type="ECO:0000256" key="10">
    <source>
        <dbReference type="ARBA" id="ARBA00023242"/>
    </source>
</evidence>